<comment type="caution">
    <text evidence="1">The sequence shown here is derived from an EMBL/GenBank/DDBJ whole genome shotgun (WGS) entry which is preliminary data.</text>
</comment>
<sequence length="60" mass="6763">MCSEERKSLSHVTYSRQETGGTAGIKTEIHDVYSCRGSLYSHHSNPYHSEFSDEVKLTVS</sequence>
<feature type="non-terminal residue" evidence="1">
    <location>
        <position position="60"/>
    </location>
</feature>
<evidence type="ECO:0000313" key="2">
    <source>
        <dbReference type="Proteomes" id="UP001529510"/>
    </source>
</evidence>
<name>A0ABD0MH11_CIRMR</name>
<proteinExistence type="predicted"/>
<gene>
    <name evidence="1" type="ORF">M9458_056691</name>
</gene>
<dbReference type="Proteomes" id="UP001529510">
    <property type="component" value="Unassembled WGS sequence"/>
</dbReference>
<dbReference type="EMBL" id="JAMKFB020000715">
    <property type="protein sequence ID" value="KAL0148017.1"/>
    <property type="molecule type" value="Genomic_DNA"/>
</dbReference>
<organism evidence="1 2">
    <name type="scientific">Cirrhinus mrigala</name>
    <name type="common">Mrigala</name>
    <dbReference type="NCBI Taxonomy" id="683832"/>
    <lineage>
        <taxon>Eukaryota</taxon>
        <taxon>Metazoa</taxon>
        <taxon>Chordata</taxon>
        <taxon>Craniata</taxon>
        <taxon>Vertebrata</taxon>
        <taxon>Euteleostomi</taxon>
        <taxon>Actinopterygii</taxon>
        <taxon>Neopterygii</taxon>
        <taxon>Teleostei</taxon>
        <taxon>Ostariophysi</taxon>
        <taxon>Cypriniformes</taxon>
        <taxon>Cyprinidae</taxon>
        <taxon>Labeoninae</taxon>
        <taxon>Labeonini</taxon>
        <taxon>Cirrhinus</taxon>
    </lineage>
</organism>
<accession>A0ABD0MH11</accession>
<dbReference type="AlphaFoldDB" id="A0ABD0MH11"/>
<reference evidence="1 2" key="1">
    <citation type="submission" date="2024-05" db="EMBL/GenBank/DDBJ databases">
        <title>Genome sequencing and assembly of Indian major carp, Cirrhinus mrigala (Hamilton, 1822).</title>
        <authorList>
            <person name="Mohindra V."/>
            <person name="Chowdhury L.M."/>
            <person name="Lal K."/>
            <person name="Jena J.K."/>
        </authorList>
    </citation>
    <scope>NUCLEOTIDE SEQUENCE [LARGE SCALE GENOMIC DNA]</scope>
    <source>
        <strain evidence="1">CM1030</strain>
        <tissue evidence="1">Blood</tissue>
    </source>
</reference>
<protein>
    <submittedName>
        <fullName evidence="1">Uncharacterized protein</fullName>
    </submittedName>
</protein>
<keyword evidence="2" id="KW-1185">Reference proteome</keyword>
<evidence type="ECO:0000313" key="1">
    <source>
        <dbReference type="EMBL" id="KAL0148017.1"/>
    </source>
</evidence>